<evidence type="ECO:0000256" key="2">
    <source>
        <dbReference type="ARBA" id="ARBA00012387"/>
    </source>
</evidence>
<gene>
    <name evidence="11" type="primary">noeJ</name>
    <name evidence="11" type="ORF">GCM10010136_20620</name>
</gene>
<feature type="domain" description="Nucleotidyl transferase" evidence="9">
    <location>
        <begin position="8"/>
        <end position="287"/>
    </location>
</feature>
<dbReference type="NCBIfam" id="TIGR01479">
    <property type="entry name" value="GMP_PMI"/>
    <property type="match status" value="1"/>
</dbReference>
<evidence type="ECO:0000256" key="4">
    <source>
        <dbReference type="ARBA" id="ARBA00022695"/>
    </source>
</evidence>
<name>A0A8J3DQP8_9HYPH</name>
<evidence type="ECO:0000256" key="8">
    <source>
        <dbReference type="RuleBase" id="RU004190"/>
    </source>
</evidence>
<evidence type="ECO:0000256" key="3">
    <source>
        <dbReference type="ARBA" id="ARBA00022679"/>
    </source>
</evidence>
<proteinExistence type="inferred from homology"/>
<dbReference type="AlphaFoldDB" id="A0A8J3DQP8"/>
<reference evidence="11" key="2">
    <citation type="submission" date="2020-09" db="EMBL/GenBank/DDBJ databases">
        <authorList>
            <person name="Sun Q."/>
            <person name="Kim S."/>
        </authorList>
    </citation>
    <scope>NUCLEOTIDE SEQUENCE</scope>
    <source>
        <strain evidence="11">KCTC 42097</strain>
    </source>
</reference>
<reference evidence="11" key="1">
    <citation type="journal article" date="2014" name="Int. J. Syst. Evol. Microbiol.">
        <title>Complete genome sequence of Corynebacterium casei LMG S-19264T (=DSM 44701T), isolated from a smear-ripened cheese.</title>
        <authorList>
            <consortium name="US DOE Joint Genome Institute (JGI-PGF)"/>
            <person name="Walter F."/>
            <person name="Albersmeier A."/>
            <person name="Kalinowski J."/>
            <person name="Ruckert C."/>
        </authorList>
    </citation>
    <scope>NUCLEOTIDE SEQUENCE</scope>
    <source>
        <strain evidence="11">KCTC 42097</strain>
    </source>
</reference>
<keyword evidence="5" id="KW-0547">Nucleotide-binding</keyword>
<evidence type="ECO:0000256" key="7">
    <source>
        <dbReference type="ARBA" id="ARBA00047343"/>
    </source>
</evidence>
<evidence type="ECO:0000256" key="6">
    <source>
        <dbReference type="ARBA" id="ARBA00023134"/>
    </source>
</evidence>
<organism evidence="11 12">
    <name type="scientific">Limoniibacter endophyticus</name>
    <dbReference type="NCBI Taxonomy" id="1565040"/>
    <lineage>
        <taxon>Bacteria</taxon>
        <taxon>Pseudomonadati</taxon>
        <taxon>Pseudomonadota</taxon>
        <taxon>Alphaproteobacteria</taxon>
        <taxon>Hyphomicrobiales</taxon>
        <taxon>Bartonellaceae</taxon>
        <taxon>Limoniibacter</taxon>
    </lineage>
</organism>
<sequence length="474" mass="51936">MRDNLITPIVLAGGKGTRLWPMSRSQRPKQFLALTGDLSLYQQTLKRLAEDDRYARPIVITNSEYRFIVAEQAFECGIELGEVLLEPVARNTAPAITAAVLVAGKDEPRLVHIVASDHDIDADGNYLNAIDTARAAAQAGRLVTFGITPREPATGFGYIEGGEKEPSGALAIRRFVEKPEEEAARAMIATGNFYWNSGMFLFATNVFLKECEKLAPEVFAAAQASIEKAVHDLDFVRLDPDEFAKATNISIDYAIFEKTDLASVVPSPIRWSDLGSWDAVWKAGGADAQGNIARGPVSLHGTSNSLVISEGVHVAVGAINDVTVVASEDAIYVGKLSEAQNVGTIVKTLLEDAKTARLAEEHRTVYRPWGGYSQLQKGDRFQVKRIFVKPGKKLSLQKHHHRSEHWVVVRGTADVTIDDKTVTITENQSVYIPQGSVHRMANPGKIQLEVIEVQTGSYLGEDDIVRIEDDFGRT</sequence>
<keyword evidence="3" id="KW-0808">Transferase</keyword>
<dbReference type="InterPro" id="IPR001538">
    <property type="entry name" value="Man6P_isomerase-2_C"/>
</dbReference>
<keyword evidence="12" id="KW-1185">Reference proteome</keyword>
<evidence type="ECO:0000256" key="5">
    <source>
        <dbReference type="ARBA" id="ARBA00022741"/>
    </source>
</evidence>
<dbReference type="InterPro" id="IPR049577">
    <property type="entry name" value="GMPP_N"/>
</dbReference>
<evidence type="ECO:0000313" key="11">
    <source>
        <dbReference type="EMBL" id="GHC72717.1"/>
    </source>
</evidence>
<dbReference type="InterPro" id="IPR011051">
    <property type="entry name" value="RmlC_Cupin_sf"/>
</dbReference>
<comment type="similarity">
    <text evidence="1 8">Belongs to the mannose-6-phosphate isomerase type 2 family.</text>
</comment>
<dbReference type="InterPro" id="IPR006375">
    <property type="entry name" value="Man1P_GuaTrfase/Man6P_Isoase"/>
</dbReference>
<dbReference type="GO" id="GO:0005525">
    <property type="term" value="F:GTP binding"/>
    <property type="evidence" value="ECO:0007669"/>
    <property type="project" value="UniProtKB-KW"/>
</dbReference>
<dbReference type="Proteomes" id="UP000641137">
    <property type="component" value="Unassembled WGS sequence"/>
</dbReference>
<dbReference type="InterPro" id="IPR005835">
    <property type="entry name" value="NTP_transferase_dom"/>
</dbReference>
<dbReference type="FunFam" id="3.90.550.10:FF:000046">
    <property type="entry name" value="Mannose-1-phosphate guanylyltransferase (GDP)"/>
    <property type="match status" value="1"/>
</dbReference>
<evidence type="ECO:0000259" key="10">
    <source>
        <dbReference type="Pfam" id="PF01050"/>
    </source>
</evidence>
<dbReference type="Gene3D" id="2.60.120.10">
    <property type="entry name" value="Jelly Rolls"/>
    <property type="match status" value="1"/>
</dbReference>
<dbReference type="EC" id="2.7.7.13" evidence="2"/>
<dbReference type="Pfam" id="PF00483">
    <property type="entry name" value="NTP_transferase"/>
    <property type="match status" value="1"/>
</dbReference>
<dbReference type="SUPFAM" id="SSF53448">
    <property type="entry name" value="Nucleotide-diphospho-sugar transferases"/>
    <property type="match status" value="1"/>
</dbReference>
<dbReference type="CDD" id="cd02213">
    <property type="entry name" value="cupin_PMI_typeII_C"/>
    <property type="match status" value="1"/>
</dbReference>
<dbReference type="Pfam" id="PF01050">
    <property type="entry name" value="MannoseP_isomer"/>
    <property type="match status" value="1"/>
</dbReference>
<comment type="catalytic activity">
    <reaction evidence="7">
        <text>alpha-D-mannose 1-phosphate + GTP + H(+) = GDP-alpha-D-mannose + diphosphate</text>
        <dbReference type="Rhea" id="RHEA:15229"/>
        <dbReference type="ChEBI" id="CHEBI:15378"/>
        <dbReference type="ChEBI" id="CHEBI:33019"/>
        <dbReference type="ChEBI" id="CHEBI:37565"/>
        <dbReference type="ChEBI" id="CHEBI:57527"/>
        <dbReference type="ChEBI" id="CHEBI:58409"/>
        <dbReference type="EC" id="2.7.7.13"/>
    </reaction>
</comment>
<dbReference type="FunFam" id="2.60.120.10:FF:000032">
    <property type="entry name" value="Mannose-1-phosphate guanylyltransferase/mannose-6-phosphate isomerase"/>
    <property type="match status" value="1"/>
</dbReference>
<dbReference type="PANTHER" id="PTHR46390:SF1">
    <property type="entry name" value="MANNOSE-1-PHOSPHATE GUANYLYLTRANSFERASE"/>
    <property type="match status" value="1"/>
</dbReference>
<keyword evidence="4 11" id="KW-0548">Nucleotidyltransferase</keyword>
<evidence type="ECO:0000259" key="9">
    <source>
        <dbReference type="Pfam" id="PF00483"/>
    </source>
</evidence>
<dbReference type="InterPro" id="IPR014710">
    <property type="entry name" value="RmlC-like_jellyroll"/>
</dbReference>
<dbReference type="CDD" id="cd02509">
    <property type="entry name" value="GDP-M1P_Guanylyltransferase"/>
    <property type="match status" value="1"/>
</dbReference>
<dbReference type="GO" id="GO:0009298">
    <property type="term" value="P:GDP-mannose biosynthetic process"/>
    <property type="evidence" value="ECO:0007669"/>
    <property type="project" value="TreeGrafter"/>
</dbReference>
<comment type="caution">
    <text evidence="11">The sequence shown here is derived from an EMBL/GenBank/DDBJ whole genome shotgun (WGS) entry which is preliminary data.</text>
</comment>
<evidence type="ECO:0000313" key="12">
    <source>
        <dbReference type="Proteomes" id="UP000641137"/>
    </source>
</evidence>
<dbReference type="InterPro" id="IPR029044">
    <property type="entry name" value="Nucleotide-diphossugar_trans"/>
</dbReference>
<dbReference type="PANTHER" id="PTHR46390">
    <property type="entry name" value="MANNOSE-1-PHOSPHATE GUANYLYLTRANSFERASE"/>
    <property type="match status" value="1"/>
</dbReference>
<evidence type="ECO:0000256" key="1">
    <source>
        <dbReference type="ARBA" id="ARBA00006115"/>
    </source>
</evidence>
<dbReference type="GO" id="GO:0000271">
    <property type="term" value="P:polysaccharide biosynthetic process"/>
    <property type="evidence" value="ECO:0007669"/>
    <property type="project" value="InterPro"/>
</dbReference>
<accession>A0A8J3DQP8</accession>
<dbReference type="InterPro" id="IPR051161">
    <property type="entry name" value="Mannose-6P_isomerase_type2"/>
</dbReference>
<dbReference type="EMBL" id="BMZO01000006">
    <property type="protein sequence ID" value="GHC72717.1"/>
    <property type="molecule type" value="Genomic_DNA"/>
</dbReference>
<feature type="domain" description="Mannose-6-phosphate isomerase type II C-terminal" evidence="10">
    <location>
        <begin position="358"/>
        <end position="469"/>
    </location>
</feature>
<dbReference type="SUPFAM" id="SSF51182">
    <property type="entry name" value="RmlC-like cupins"/>
    <property type="match status" value="1"/>
</dbReference>
<dbReference type="GO" id="GO:0004475">
    <property type="term" value="F:mannose-1-phosphate guanylyltransferase (GTP) activity"/>
    <property type="evidence" value="ECO:0007669"/>
    <property type="project" value="UniProtKB-EC"/>
</dbReference>
<dbReference type="Gene3D" id="3.90.550.10">
    <property type="entry name" value="Spore Coat Polysaccharide Biosynthesis Protein SpsA, Chain A"/>
    <property type="match status" value="1"/>
</dbReference>
<keyword evidence="6" id="KW-0342">GTP-binding</keyword>
<protein>
    <recommendedName>
        <fullName evidence="2">mannose-1-phosphate guanylyltransferase</fullName>
        <ecNumber evidence="2">2.7.7.13</ecNumber>
    </recommendedName>
</protein>
<dbReference type="RefSeq" id="WP_189489920.1">
    <property type="nucleotide sequence ID" value="NZ_BMZO01000006.1"/>
</dbReference>